<comment type="similarity">
    <text evidence="3">Belongs to the CheD family.</text>
</comment>
<evidence type="ECO:0000313" key="5">
    <source>
        <dbReference type="Proteomes" id="UP000606720"/>
    </source>
</evidence>
<dbReference type="Proteomes" id="UP000606720">
    <property type="component" value="Unassembled WGS sequence"/>
</dbReference>
<dbReference type="PANTHER" id="PTHR35147:SF1">
    <property type="entry name" value="CHEMORECEPTOR GLUTAMINE DEAMIDASE CHED-RELATED"/>
    <property type="match status" value="1"/>
</dbReference>
<evidence type="ECO:0000313" key="4">
    <source>
        <dbReference type="EMBL" id="MBC5713264.1"/>
    </source>
</evidence>
<comment type="caution">
    <text evidence="4">The sequence shown here is derived from an EMBL/GenBank/DDBJ whole genome shotgun (WGS) entry which is preliminary data.</text>
</comment>
<name>A0A923LLV5_9FIRM</name>
<dbReference type="AlphaFoldDB" id="A0A923LLV5"/>
<comment type="catalytic activity">
    <reaction evidence="3">
        <text>L-glutaminyl-[protein] + H2O = L-glutamyl-[protein] + NH4(+)</text>
        <dbReference type="Rhea" id="RHEA:16441"/>
        <dbReference type="Rhea" id="RHEA-COMP:10207"/>
        <dbReference type="Rhea" id="RHEA-COMP:10208"/>
        <dbReference type="ChEBI" id="CHEBI:15377"/>
        <dbReference type="ChEBI" id="CHEBI:28938"/>
        <dbReference type="ChEBI" id="CHEBI:29973"/>
        <dbReference type="ChEBI" id="CHEBI:30011"/>
        <dbReference type="EC" id="3.5.1.44"/>
    </reaction>
</comment>
<dbReference type="HAMAP" id="MF_01440">
    <property type="entry name" value="CheD"/>
    <property type="match status" value="1"/>
</dbReference>
<proteinExistence type="inferred from homology"/>
<dbReference type="EMBL" id="JACOPH010000002">
    <property type="protein sequence ID" value="MBC5713264.1"/>
    <property type="molecule type" value="Genomic_DNA"/>
</dbReference>
<dbReference type="InterPro" id="IPR038592">
    <property type="entry name" value="CheD-like_sf"/>
</dbReference>
<dbReference type="EC" id="3.5.1.44" evidence="3"/>
<dbReference type="CDD" id="cd16352">
    <property type="entry name" value="CheD"/>
    <property type="match status" value="1"/>
</dbReference>
<keyword evidence="2 3" id="KW-0378">Hydrolase</keyword>
<accession>A0A923LLV5</accession>
<evidence type="ECO:0000256" key="2">
    <source>
        <dbReference type="ARBA" id="ARBA00022801"/>
    </source>
</evidence>
<dbReference type="Gene3D" id="3.30.1330.200">
    <property type="match status" value="1"/>
</dbReference>
<keyword evidence="5" id="KW-1185">Reference proteome</keyword>
<dbReference type="InterPro" id="IPR011324">
    <property type="entry name" value="Cytotoxic_necrot_fac-like_cat"/>
</dbReference>
<dbReference type="Pfam" id="PF03975">
    <property type="entry name" value="CheD"/>
    <property type="match status" value="1"/>
</dbReference>
<protein>
    <recommendedName>
        <fullName evidence="3">Probable chemoreceptor glutamine deamidase CheD</fullName>
        <ecNumber evidence="3">3.5.1.44</ecNumber>
    </recommendedName>
</protein>
<dbReference type="RefSeq" id="WP_178050727.1">
    <property type="nucleotide sequence ID" value="NZ_JACOPH010000002.1"/>
</dbReference>
<organism evidence="4 5">
    <name type="scientific">Roseburia zhanii</name>
    <dbReference type="NCBI Taxonomy" id="2763064"/>
    <lineage>
        <taxon>Bacteria</taxon>
        <taxon>Bacillati</taxon>
        <taxon>Bacillota</taxon>
        <taxon>Clostridia</taxon>
        <taxon>Lachnospirales</taxon>
        <taxon>Lachnospiraceae</taxon>
        <taxon>Roseburia</taxon>
    </lineage>
</organism>
<reference evidence="4" key="1">
    <citation type="submission" date="2020-08" db="EMBL/GenBank/DDBJ databases">
        <title>Genome public.</title>
        <authorList>
            <person name="Liu C."/>
            <person name="Sun Q."/>
        </authorList>
    </citation>
    <scope>NUCLEOTIDE SEQUENCE</scope>
    <source>
        <strain evidence="4">BX1005</strain>
    </source>
</reference>
<comment type="function">
    <text evidence="3">Probably deamidates glutamine residues to glutamate on methyl-accepting chemotaxis receptors (MCPs), playing an important role in chemotaxis.</text>
</comment>
<dbReference type="GO" id="GO:0050568">
    <property type="term" value="F:protein-glutamine glutaminase activity"/>
    <property type="evidence" value="ECO:0007669"/>
    <property type="project" value="UniProtKB-UniRule"/>
</dbReference>
<evidence type="ECO:0000256" key="1">
    <source>
        <dbReference type="ARBA" id="ARBA00022500"/>
    </source>
</evidence>
<sequence length="161" mass="17372">MSEVIRVGMADLNICKAPDIITTLGLGSCIGLTFYDPVTKIGGMVHYMLPDSTQMRNNSNIAKFADTGIEELLRRVVGAGANRGRLVAKIAGGAKMFEVSGMSNVGNIGERNAIAAKEKLKELKIRLIAEDTGLNYGRTVELHCETGEFYIKSVGKPLKII</sequence>
<dbReference type="GO" id="GO:0006935">
    <property type="term" value="P:chemotaxis"/>
    <property type="evidence" value="ECO:0007669"/>
    <property type="project" value="UniProtKB-UniRule"/>
</dbReference>
<dbReference type="InterPro" id="IPR005659">
    <property type="entry name" value="Chemorcpt_Glu_NH3ase_CheD"/>
</dbReference>
<keyword evidence="1 3" id="KW-0145">Chemotaxis</keyword>
<dbReference type="SUPFAM" id="SSF64438">
    <property type="entry name" value="CNF1/YfiH-like putative cysteine hydrolases"/>
    <property type="match status" value="1"/>
</dbReference>
<evidence type="ECO:0000256" key="3">
    <source>
        <dbReference type="HAMAP-Rule" id="MF_01440"/>
    </source>
</evidence>
<dbReference type="PANTHER" id="PTHR35147">
    <property type="entry name" value="CHEMORECEPTOR GLUTAMINE DEAMIDASE CHED-RELATED"/>
    <property type="match status" value="1"/>
</dbReference>
<gene>
    <name evidence="3" type="primary">cheD</name>
    <name evidence="4" type="ORF">H8S17_03405</name>
</gene>